<gene>
    <name evidence="1" type="ORF">N3K66_007656</name>
</gene>
<evidence type="ECO:0000313" key="1">
    <source>
        <dbReference type="EMBL" id="KAI9897800.1"/>
    </source>
</evidence>
<organism evidence="1 2">
    <name type="scientific">Trichothecium roseum</name>
    <dbReference type="NCBI Taxonomy" id="47278"/>
    <lineage>
        <taxon>Eukaryota</taxon>
        <taxon>Fungi</taxon>
        <taxon>Dikarya</taxon>
        <taxon>Ascomycota</taxon>
        <taxon>Pezizomycotina</taxon>
        <taxon>Sordariomycetes</taxon>
        <taxon>Hypocreomycetidae</taxon>
        <taxon>Hypocreales</taxon>
        <taxon>Hypocreales incertae sedis</taxon>
        <taxon>Trichothecium</taxon>
    </lineage>
</organism>
<sequence>MADFRQLALEFVLADDETKKTSLSQQAATELKIAPASTKPVARWVEAVQPWMPGNGGDETMTDGDTPDWTARAKALEFLSRTLDFMDKNVLGKSQVQLLVGFFGAMFDIDHKAGVMASATALSNIVAMDSFQASSACDIIKNICALRDDFGRQTSKTRLAIYKLLQTLVTSPKVNADLQANHGSAAIWMKDLLDLCGSERDPDCLMVWFGIQNNFLTEYAPPQDMIENVYNVFKAYFPITLPRASQSGLTPEDLKLALRACFSANYRVAHLAFPFLLSKLDQGEGVTVNVKVDVLKTIKACIDCFDKPEESVVPYINDIWGNLKYEVRNGEIEDTIWATLEVLKSLATRLQGDHLRDYVLTVTRDCVNDLSNTTYTAPAGRLLVSVLSAGPTVFVLMVSPAITHLKENLRHPKTPDHGQDLLRLLHIILETRLLICQSEMTPHERNDFAAVDTIFKSLWDDVLKRPVDAGAQADASYDDLKHAYEAVQGAGALACQTIVSVEPITGNASHLLPDEACTKICETLFNIFTTSLGSSEPSHRGASDELLNETSIALQRAISSYTRGFTPLVDKGMELIRSAWITEGAHSAAPVQSLSLFLAFVGCSDLPKTSDASGLASAINHFLYLMQSLYTEIIAVIDAKVDPSVWSSLAAGLQSAIRHFNDACLQRGAGPKDEVSWTGNWMQFITSKYPVLQEEGVSNWTRPEAPVSVAELRMDSLLICLYISRQLYRRATKATQLGDTKALDLSDDFPAKSASGQTYLDLISGFAGFSVHEFSEKQQLELHAQNLAVHLFREEHIDDVAISAASQQADGLDWLTSGRLNVLSISILEALHLVAVAELVKVEAAQRIIISGLQQGEEQETSTSSIMRSMLTILANKYKIETIGSLMQTINTACEDVRGGSKVDVSKAASLYALAAGILRRAFGSQQVAPLLSLLREAPRYDQTLGRRLEIVFAPQRYLTKENYATVKPLWMQRVYMEVVQPLLESAIGGNPETADPLVKTNFGVAVLLAIKHMPYAIYEDDADKILRVAISIAQNIRAGPYKQAALAVLKNIFAESSEKGQPHIRSVINICTGTISPDAAAAAAAPEWLPADYALAEDAETKSACGKLALELLGGLPELFETRHLLAYAPMLQKKLMFACGLGVRDLRKTARLARAAWAELT</sequence>
<dbReference type="Proteomes" id="UP001163324">
    <property type="component" value="Chromosome 7"/>
</dbReference>
<dbReference type="EMBL" id="CM047946">
    <property type="protein sequence ID" value="KAI9897800.1"/>
    <property type="molecule type" value="Genomic_DNA"/>
</dbReference>
<evidence type="ECO:0000313" key="2">
    <source>
        <dbReference type="Proteomes" id="UP001163324"/>
    </source>
</evidence>
<reference evidence="1" key="1">
    <citation type="submission" date="2022-10" db="EMBL/GenBank/DDBJ databases">
        <title>Complete Genome of Trichothecium roseum strain YXFP-22015, a Plant Pathogen Isolated from Citrus.</title>
        <authorList>
            <person name="Wang Y."/>
            <person name="Zhu L."/>
        </authorList>
    </citation>
    <scope>NUCLEOTIDE SEQUENCE</scope>
    <source>
        <strain evidence="1">YXFP-22015</strain>
    </source>
</reference>
<name>A0ACC0UUK1_9HYPO</name>
<keyword evidence="2" id="KW-1185">Reference proteome</keyword>
<protein>
    <submittedName>
        <fullName evidence="1">Uncharacterized protein</fullName>
    </submittedName>
</protein>
<accession>A0ACC0UUK1</accession>
<proteinExistence type="predicted"/>
<comment type="caution">
    <text evidence="1">The sequence shown here is derived from an EMBL/GenBank/DDBJ whole genome shotgun (WGS) entry which is preliminary data.</text>
</comment>